<feature type="domain" description="Pyrroline-5-carboxylate reductase dimerisation" evidence="6">
    <location>
        <begin position="156"/>
        <end position="259"/>
    </location>
</feature>
<feature type="domain" description="Pyrroline-5-carboxylate reductase catalytic N-terminal" evidence="5">
    <location>
        <begin position="6"/>
        <end position="93"/>
    </location>
</feature>
<dbReference type="InterPro" id="IPR000304">
    <property type="entry name" value="Pyrroline-COOH_reductase"/>
</dbReference>
<reference evidence="7 8" key="1">
    <citation type="submission" date="2023-03" db="EMBL/GenBank/DDBJ databases">
        <authorList>
            <person name="Kaur S."/>
            <person name="Espinosa-Saiz D."/>
            <person name="Velazquez E."/>
            <person name="Menendez E."/>
            <person name="diCenzo G.C."/>
        </authorList>
    </citation>
    <scope>NUCLEOTIDE SEQUENCE [LARGE SCALE GENOMIC DNA]</scope>
    <source>
        <strain evidence="7 8">LMG 27395</strain>
    </source>
</reference>
<dbReference type="RefSeq" id="WP_280732564.1">
    <property type="nucleotide sequence ID" value="NZ_CP120368.1"/>
</dbReference>
<evidence type="ECO:0000256" key="4">
    <source>
        <dbReference type="HAMAP-Rule" id="MF_01925"/>
    </source>
</evidence>
<organism evidence="7 8">
    <name type="scientific">Sinorhizobium numidicum</name>
    <dbReference type="NCBI Taxonomy" id="680248"/>
    <lineage>
        <taxon>Bacteria</taxon>
        <taxon>Pseudomonadati</taxon>
        <taxon>Pseudomonadota</taxon>
        <taxon>Alphaproteobacteria</taxon>
        <taxon>Hyphomicrobiales</taxon>
        <taxon>Rhizobiaceae</taxon>
        <taxon>Sinorhizobium/Ensifer group</taxon>
        <taxon>Sinorhizobium</taxon>
    </lineage>
</organism>
<dbReference type="PANTHER" id="PTHR11645">
    <property type="entry name" value="PYRROLINE-5-CARBOXYLATE REDUCTASE"/>
    <property type="match status" value="1"/>
</dbReference>
<dbReference type="InterPro" id="IPR028939">
    <property type="entry name" value="P5C_Rdtase_cat_N"/>
</dbReference>
<evidence type="ECO:0000256" key="1">
    <source>
        <dbReference type="ARBA" id="ARBA00005525"/>
    </source>
</evidence>
<comment type="similarity">
    <text evidence="1 4">Belongs to the pyrroline-5-carboxylate reductase family.</text>
</comment>
<dbReference type="InterPro" id="IPR029036">
    <property type="entry name" value="P5CR_dimer"/>
</dbReference>
<dbReference type="InterPro" id="IPR008927">
    <property type="entry name" value="6-PGluconate_DH-like_C_sf"/>
</dbReference>
<dbReference type="Proteomes" id="UP001235547">
    <property type="component" value="Chromosome 1"/>
</dbReference>
<evidence type="ECO:0000256" key="3">
    <source>
        <dbReference type="ARBA" id="ARBA00023002"/>
    </source>
</evidence>
<dbReference type="Pfam" id="PF03807">
    <property type="entry name" value="F420_oxidored"/>
    <property type="match status" value="1"/>
</dbReference>
<keyword evidence="3 4" id="KW-0560">Oxidoreductase</keyword>
<dbReference type="Gene3D" id="1.10.3730.10">
    <property type="entry name" value="ProC C-terminal domain-like"/>
    <property type="match status" value="1"/>
</dbReference>
<evidence type="ECO:0000313" key="8">
    <source>
        <dbReference type="Proteomes" id="UP001235547"/>
    </source>
</evidence>
<protein>
    <recommendedName>
        <fullName evidence="4">Pyrroline-5-carboxylate reductase</fullName>
        <shortName evidence="4">P5C reductase</shortName>
        <shortName evidence="4">P5CR</shortName>
        <ecNumber evidence="4">1.5.1.2</ecNumber>
    </recommendedName>
    <alternativeName>
        <fullName evidence="4">PCA reductase</fullName>
    </alternativeName>
</protein>
<dbReference type="Pfam" id="PF14748">
    <property type="entry name" value="P5CR_dimer"/>
    <property type="match status" value="1"/>
</dbReference>
<comment type="catalytic activity">
    <reaction evidence="4">
        <text>L-proline + NAD(+) = (S)-1-pyrroline-5-carboxylate + NADH + 2 H(+)</text>
        <dbReference type="Rhea" id="RHEA:14105"/>
        <dbReference type="ChEBI" id="CHEBI:15378"/>
        <dbReference type="ChEBI" id="CHEBI:17388"/>
        <dbReference type="ChEBI" id="CHEBI:57540"/>
        <dbReference type="ChEBI" id="CHEBI:57945"/>
        <dbReference type="ChEBI" id="CHEBI:60039"/>
        <dbReference type="EC" id="1.5.1.2"/>
    </reaction>
</comment>
<dbReference type="SUPFAM" id="SSF51735">
    <property type="entry name" value="NAD(P)-binding Rossmann-fold domains"/>
    <property type="match status" value="1"/>
</dbReference>
<proteinExistence type="inferred from homology"/>
<keyword evidence="8" id="KW-1185">Reference proteome</keyword>
<dbReference type="PIRSF" id="PIRSF000193">
    <property type="entry name" value="Pyrrol-5-carb_rd"/>
    <property type="match status" value="1"/>
</dbReference>
<evidence type="ECO:0000256" key="2">
    <source>
        <dbReference type="ARBA" id="ARBA00022857"/>
    </source>
</evidence>
<evidence type="ECO:0000259" key="5">
    <source>
        <dbReference type="Pfam" id="PF03807"/>
    </source>
</evidence>
<dbReference type="HAMAP" id="MF_01925">
    <property type="entry name" value="P5C_reductase"/>
    <property type="match status" value="1"/>
</dbReference>
<evidence type="ECO:0000259" key="6">
    <source>
        <dbReference type="Pfam" id="PF14748"/>
    </source>
</evidence>
<keyword evidence="4" id="KW-0028">Amino-acid biosynthesis</keyword>
<comment type="pathway">
    <text evidence="4">Amino-acid biosynthesis; L-proline biosynthesis; L-proline from L-glutamate 5-semialdehyde: step 1/1.</text>
</comment>
<dbReference type="EC" id="1.5.1.2" evidence="4"/>
<comment type="catalytic activity">
    <reaction evidence="4">
        <text>L-proline + NADP(+) = (S)-1-pyrroline-5-carboxylate + NADPH + 2 H(+)</text>
        <dbReference type="Rhea" id="RHEA:14109"/>
        <dbReference type="ChEBI" id="CHEBI:15378"/>
        <dbReference type="ChEBI" id="CHEBI:17388"/>
        <dbReference type="ChEBI" id="CHEBI:57783"/>
        <dbReference type="ChEBI" id="CHEBI:58349"/>
        <dbReference type="ChEBI" id="CHEBI:60039"/>
        <dbReference type="EC" id="1.5.1.2"/>
    </reaction>
</comment>
<keyword evidence="4" id="KW-0641">Proline biosynthesis</keyword>
<keyword evidence="4" id="KW-0963">Cytoplasm</keyword>
<dbReference type="EMBL" id="CP120371">
    <property type="protein sequence ID" value="WEX81809.1"/>
    <property type="molecule type" value="Genomic_DNA"/>
</dbReference>
<dbReference type="Gene3D" id="3.40.50.720">
    <property type="entry name" value="NAD(P)-binding Rossmann-like Domain"/>
    <property type="match status" value="1"/>
</dbReference>
<name>A0ABY8CT34_9HYPH</name>
<evidence type="ECO:0000313" key="7">
    <source>
        <dbReference type="EMBL" id="WEX81809.1"/>
    </source>
</evidence>
<accession>A0ABY8CT34</accession>
<dbReference type="PANTHER" id="PTHR11645:SF0">
    <property type="entry name" value="PYRROLINE-5-CARBOXYLATE REDUCTASE 3"/>
    <property type="match status" value="1"/>
</dbReference>
<gene>
    <name evidence="4" type="primary">proC</name>
    <name evidence="7" type="ORF">PYH38_004012</name>
</gene>
<keyword evidence="2 4" id="KW-0521">NADP</keyword>
<comment type="function">
    <text evidence="4">Catalyzes the reduction of 1-pyrroline-5-carboxylate (PCA) to L-proline.</text>
</comment>
<dbReference type="SUPFAM" id="SSF48179">
    <property type="entry name" value="6-phosphogluconate dehydrogenase C-terminal domain-like"/>
    <property type="match status" value="1"/>
</dbReference>
<comment type="subcellular location">
    <subcellularLocation>
        <location evidence="4">Cytoplasm</location>
    </subcellularLocation>
</comment>
<sequence length="264" mass="27652">MSNGLKIGVIGGNGWLGRAIIQSLLDAKLTSPEDLTLSHTGERPARFEGAYWTRDNQQLAGRSNVIVVSVRPADLPALAVDAAGKLLISVMAGIRLDELAVHFRSNRVVRAMPNAAAEVGKSYTPWVASEGVEDRDRFIVRSIFDSCGTTDEVASEGDIDYLTGLSGSGPAFPALLATAMMKDAIAYGLSPDIARRAVNSVLIGAGRLLERRNECPADMVDAFLGYRGTTAAAIEAMGAAGFDAAIAGGLAAALQKSVSMGERS</sequence>
<dbReference type="InterPro" id="IPR036291">
    <property type="entry name" value="NAD(P)-bd_dom_sf"/>
</dbReference>